<proteinExistence type="predicted"/>
<feature type="compositionally biased region" description="Basic and acidic residues" evidence="2">
    <location>
        <begin position="23"/>
        <end position="32"/>
    </location>
</feature>
<dbReference type="PROSITE" id="PS50234">
    <property type="entry name" value="VWFA"/>
    <property type="match status" value="1"/>
</dbReference>
<keyword evidence="6" id="KW-1185">Reference proteome</keyword>
<gene>
    <name evidence="5" type="ORF">GCM10008986_13730</name>
</gene>
<feature type="chain" id="PRO_5047121550" evidence="3">
    <location>
        <begin position="20"/>
        <end position="468"/>
    </location>
</feature>
<accession>A0ABP3L0P0</accession>
<dbReference type="RefSeq" id="WP_343839119.1">
    <property type="nucleotide sequence ID" value="NZ_BAAADO010000003.1"/>
</dbReference>
<name>A0ABP3L0P0_9BACI</name>
<feature type="signal peptide" evidence="3">
    <location>
        <begin position="1"/>
        <end position="19"/>
    </location>
</feature>
<evidence type="ECO:0000259" key="4">
    <source>
        <dbReference type="PROSITE" id="PS50234"/>
    </source>
</evidence>
<dbReference type="InterPro" id="IPR036465">
    <property type="entry name" value="vWFA_dom_sf"/>
</dbReference>
<evidence type="ECO:0000313" key="5">
    <source>
        <dbReference type="EMBL" id="GAA0489183.1"/>
    </source>
</evidence>
<dbReference type="SMART" id="SM00327">
    <property type="entry name" value="VWA"/>
    <property type="match status" value="1"/>
</dbReference>
<protein>
    <submittedName>
        <fullName evidence="5">VWA domain-containing protein</fullName>
    </submittedName>
</protein>
<dbReference type="PROSITE" id="PS51257">
    <property type="entry name" value="PROKAR_LIPOPROTEIN"/>
    <property type="match status" value="1"/>
</dbReference>
<dbReference type="Gene3D" id="3.40.50.410">
    <property type="entry name" value="von Willebrand factor, type A domain"/>
    <property type="match status" value="1"/>
</dbReference>
<comment type="caution">
    <text evidence="5">The sequence shown here is derived from an EMBL/GenBank/DDBJ whole genome shotgun (WGS) entry which is preliminary data.</text>
</comment>
<sequence>MKKFALLLFCFIIALSACSKDDASQNKSDAKTGAENQQSQENDLLDISGLSAVDPSREGMKNQTGGILMEELSVQQELDMNVEEFMSEKKQELTGQLETIAAETEDPEKLEHALIQLLGTPNYASAIETAEAYKPEFPAPDLPGAKRANEEEEGKIAENGKAILLLDASSSMLLKVDGKVKMNIAKDAVQEFADVIGQEQDVSLIVYGHKGSEADADKQKSCKGIEEIYQMGPYDKEEFGASLNKFESKGWTPLAGAIDKAAEMSKGMKGEITVYIVSDGVETCDGDPVASAESFVEDNDHRKVNIIGFNVDQDAEEQLKTVSDAGNGEYYSADHADDLKETIEYEWLPSRVDLAWAHTKAPGPWEILDKYDEYDVDHDKIRALVKKENERYDEAVSILQEEELVSDEVVDQLRDLISEHYSLRFDELQELRSEKLDEVDAIADDIRERVDQWKEEMSRKKDEQGDLW</sequence>
<dbReference type="EMBL" id="BAAADO010000003">
    <property type="protein sequence ID" value="GAA0489183.1"/>
    <property type="molecule type" value="Genomic_DNA"/>
</dbReference>
<reference evidence="6" key="1">
    <citation type="journal article" date="2019" name="Int. J. Syst. Evol. Microbiol.">
        <title>The Global Catalogue of Microorganisms (GCM) 10K type strain sequencing project: providing services to taxonomists for standard genome sequencing and annotation.</title>
        <authorList>
            <consortium name="The Broad Institute Genomics Platform"/>
            <consortium name="The Broad Institute Genome Sequencing Center for Infectious Disease"/>
            <person name="Wu L."/>
            <person name="Ma J."/>
        </authorList>
    </citation>
    <scope>NUCLEOTIDE SEQUENCE [LARGE SCALE GENOMIC DNA]</scope>
    <source>
        <strain evidence="6">JCM 12389</strain>
    </source>
</reference>
<keyword evidence="1" id="KW-0175">Coiled coil</keyword>
<dbReference type="SUPFAM" id="SSF53300">
    <property type="entry name" value="vWA-like"/>
    <property type="match status" value="1"/>
</dbReference>
<keyword evidence="3" id="KW-0732">Signal</keyword>
<evidence type="ECO:0000256" key="3">
    <source>
        <dbReference type="SAM" id="SignalP"/>
    </source>
</evidence>
<dbReference type="InterPro" id="IPR002035">
    <property type="entry name" value="VWF_A"/>
</dbReference>
<organism evidence="5 6">
    <name type="scientific">Salinibacillus aidingensis</name>
    <dbReference type="NCBI Taxonomy" id="237684"/>
    <lineage>
        <taxon>Bacteria</taxon>
        <taxon>Bacillati</taxon>
        <taxon>Bacillota</taxon>
        <taxon>Bacilli</taxon>
        <taxon>Bacillales</taxon>
        <taxon>Bacillaceae</taxon>
        <taxon>Salinibacillus</taxon>
    </lineage>
</organism>
<evidence type="ECO:0000256" key="2">
    <source>
        <dbReference type="SAM" id="MobiDB-lite"/>
    </source>
</evidence>
<feature type="domain" description="VWFA" evidence="4">
    <location>
        <begin position="161"/>
        <end position="352"/>
    </location>
</feature>
<feature type="region of interest" description="Disordered" evidence="2">
    <location>
        <begin position="23"/>
        <end position="46"/>
    </location>
</feature>
<dbReference type="Pfam" id="PF00092">
    <property type="entry name" value="VWA"/>
    <property type="match status" value="1"/>
</dbReference>
<dbReference type="Proteomes" id="UP001500880">
    <property type="component" value="Unassembled WGS sequence"/>
</dbReference>
<evidence type="ECO:0000313" key="6">
    <source>
        <dbReference type="Proteomes" id="UP001500880"/>
    </source>
</evidence>
<evidence type="ECO:0000256" key="1">
    <source>
        <dbReference type="SAM" id="Coils"/>
    </source>
</evidence>
<feature type="coiled-coil region" evidence="1">
    <location>
        <begin position="436"/>
        <end position="463"/>
    </location>
</feature>